<organism evidence="1 2">
    <name type="scientific">Branchiostoma lanceolatum</name>
    <name type="common">Common lancelet</name>
    <name type="synonym">Amphioxus lanceolatum</name>
    <dbReference type="NCBI Taxonomy" id="7740"/>
    <lineage>
        <taxon>Eukaryota</taxon>
        <taxon>Metazoa</taxon>
        <taxon>Chordata</taxon>
        <taxon>Cephalochordata</taxon>
        <taxon>Leptocardii</taxon>
        <taxon>Amphioxiformes</taxon>
        <taxon>Branchiostomatidae</taxon>
        <taxon>Branchiostoma</taxon>
    </lineage>
</organism>
<name>A0A8J9YVY6_BRALA</name>
<dbReference type="AlphaFoldDB" id="A0A8J9YVY6"/>
<gene>
    <name evidence="1" type="primary">Hypp6947</name>
    <name evidence="1" type="ORF">BLAG_LOCUS5951</name>
</gene>
<proteinExistence type="predicted"/>
<reference evidence="1" key="1">
    <citation type="submission" date="2022-01" db="EMBL/GenBank/DDBJ databases">
        <authorList>
            <person name="Braso-Vives M."/>
        </authorList>
    </citation>
    <scope>NUCLEOTIDE SEQUENCE</scope>
</reference>
<dbReference type="EMBL" id="OV696698">
    <property type="protein sequence ID" value="CAH1242680.1"/>
    <property type="molecule type" value="Genomic_DNA"/>
</dbReference>
<protein>
    <submittedName>
        <fullName evidence="1">Hypp6947 protein</fullName>
    </submittedName>
</protein>
<dbReference type="Proteomes" id="UP000838412">
    <property type="component" value="Chromosome 13"/>
</dbReference>
<keyword evidence="2" id="KW-1185">Reference proteome</keyword>
<evidence type="ECO:0000313" key="1">
    <source>
        <dbReference type="EMBL" id="CAH1242680.1"/>
    </source>
</evidence>
<evidence type="ECO:0000313" key="2">
    <source>
        <dbReference type="Proteomes" id="UP000838412"/>
    </source>
</evidence>
<dbReference type="OrthoDB" id="10068651at2759"/>
<accession>A0A8J9YVY6</accession>
<sequence length="157" mass="18053">MGQVGCGGILCPRCQTGDRKIEVTLTVATMVATTAWECFQDYRYCTENNPTSRTITIVQDRRDIEVVDIQAEFNLLKQQIERLQDRSIEGIKDEILQLAARPLPAFDRNRAVALLEALACQARMRAHHKAEEFRYILQQVRPLAHLPRFEDILQDQI</sequence>